<feature type="transmembrane region" description="Helical" evidence="2">
    <location>
        <begin position="396"/>
        <end position="418"/>
    </location>
</feature>
<reference evidence="3" key="2">
    <citation type="journal article" date="2021" name="PeerJ">
        <title>Extensive microbial diversity within the chicken gut microbiome revealed by metagenomics and culture.</title>
        <authorList>
            <person name="Gilroy R."/>
            <person name="Ravi A."/>
            <person name="Getino M."/>
            <person name="Pursley I."/>
            <person name="Horton D.L."/>
            <person name="Alikhan N.F."/>
            <person name="Baker D."/>
            <person name="Gharbi K."/>
            <person name="Hall N."/>
            <person name="Watson M."/>
            <person name="Adriaenssens E.M."/>
            <person name="Foster-Nyarko E."/>
            <person name="Jarju S."/>
            <person name="Secka A."/>
            <person name="Antonio M."/>
            <person name="Oren A."/>
            <person name="Chaudhuri R.R."/>
            <person name="La Ragione R."/>
            <person name="Hildebrand F."/>
            <person name="Pallen M.J."/>
        </authorList>
    </citation>
    <scope>NUCLEOTIDE SEQUENCE</scope>
    <source>
        <strain evidence="3">CHK193-30670</strain>
    </source>
</reference>
<protein>
    <submittedName>
        <fullName evidence="3">Uncharacterized protein</fullName>
    </submittedName>
</protein>
<feature type="transmembrane region" description="Helical" evidence="2">
    <location>
        <begin position="148"/>
        <end position="167"/>
    </location>
</feature>
<keyword evidence="2" id="KW-0812">Transmembrane</keyword>
<organism evidence="3 4">
    <name type="scientific">Candidatus Aphodocola excrementigallinarum</name>
    <dbReference type="NCBI Taxonomy" id="2840670"/>
    <lineage>
        <taxon>Bacteria</taxon>
        <taxon>Bacillati</taxon>
        <taxon>Bacillota</taxon>
        <taxon>Bacilli</taxon>
        <taxon>Candidatus Aphodocola</taxon>
    </lineage>
</organism>
<feature type="transmembrane region" description="Helical" evidence="2">
    <location>
        <begin position="424"/>
        <end position="449"/>
    </location>
</feature>
<feature type="transmembrane region" description="Helical" evidence="2">
    <location>
        <begin position="363"/>
        <end position="384"/>
    </location>
</feature>
<dbReference type="AlphaFoldDB" id="A0A9D1LJ78"/>
<proteinExistence type="predicted"/>
<evidence type="ECO:0000313" key="4">
    <source>
        <dbReference type="Proteomes" id="UP000824074"/>
    </source>
</evidence>
<reference evidence="3" key="1">
    <citation type="submission" date="2020-10" db="EMBL/GenBank/DDBJ databases">
        <authorList>
            <person name="Gilroy R."/>
        </authorList>
    </citation>
    <scope>NUCLEOTIDE SEQUENCE</scope>
    <source>
        <strain evidence="3">CHK193-30670</strain>
    </source>
</reference>
<dbReference type="Proteomes" id="UP000824074">
    <property type="component" value="Unassembled WGS sequence"/>
</dbReference>
<evidence type="ECO:0000256" key="1">
    <source>
        <dbReference type="SAM" id="Coils"/>
    </source>
</evidence>
<keyword evidence="2" id="KW-1133">Transmembrane helix</keyword>
<keyword evidence="1" id="KW-0175">Coiled coil</keyword>
<feature type="coiled-coil region" evidence="1">
    <location>
        <begin position="204"/>
        <end position="238"/>
    </location>
</feature>
<keyword evidence="2" id="KW-0472">Membrane</keyword>
<dbReference type="EMBL" id="DVMT01000053">
    <property type="protein sequence ID" value="HIU40706.1"/>
    <property type="molecule type" value="Genomic_DNA"/>
</dbReference>
<sequence>MKKGKKSLKELKKEYQEALDNEDYDLILELSSQIKKSFPKNPLGYMATIQSKTNNYKKYLNESEMKDLKEDVNKLIESSKKDEKKHVEDDFNEYVNDCKEVENLIKIKKELTKEEFLNDLYHDGISFINQNISIFNNYNIKGKRIINIYDFINGLFYVFCMIFNLIYRNYLLILTIPFGIFGVITIYSFLNMNFIKKDNLFFKRSSNKKILDSAKEKINSLKKEIDKTSDVITFLKEQKLTTISRIPSCFVSQIGDLIEDDEALVSSNILNELKNDNMSSFTYLINEKTDLKADEVISKLTPYIKEDDELSSFIDKKLLEIKNGQKKSILMKDVKKINYIITIILMAISVLSFIVLIKNFYEVNLTSFIIAVITGVISMFIYNINTGKHNTLSDTFGDNLLTTIFNASLIYDLVYFSIIGEIRFTYAIIEMPIIFILILIGFVMLASILKYNYLLKKLRETKKM</sequence>
<evidence type="ECO:0000313" key="3">
    <source>
        <dbReference type="EMBL" id="HIU40706.1"/>
    </source>
</evidence>
<accession>A0A9D1LJ78</accession>
<name>A0A9D1LJ78_9FIRM</name>
<feature type="transmembrane region" description="Helical" evidence="2">
    <location>
        <begin position="337"/>
        <end position="357"/>
    </location>
</feature>
<evidence type="ECO:0000256" key="2">
    <source>
        <dbReference type="SAM" id="Phobius"/>
    </source>
</evidence>
<gene>
    <name evidence="3" type="ORF">IAB68_05345</name>
</gene>
<feature type="transmembrane region" description="Helical" evidence="2">
    <location>
        <begin position="173"/>
        <end position="195"/>
    </location>
</feature>
<comment type="caution">
    <text evidence="3">The sequence shown here is derived from an EMBL/GenBank/DDBJ whole genome shotgun (WGS) entry which is preliminary data.</text>
</comment>